<dbReference type="PROSITE" id="PS00523">
    <property type="entry name" value="SULFATASE_1"/>
    <property type="match status" value="1"/>
</dbReference>
<dbReference type="SUPFAM" id="SSF53649">
    <property type="entry name" value="Alkaline phosphatase-like"/>
    <property type="match status" value="1"/>
</dbReference>
<sequence length="499" mass="56474">MKKHNHKALGLWALCLSVIPAISFAQGSIHGTEVDSKQQSKPNIVFIFSDDAGYGDFGFQGSKVIKTPNLDQLAHEGVRFEQGYVSDPTCGPSRAGLLTGRYQQRFGFEENNVPGYMSKNSALDGDEMGVPVEEKMMADYLKEQGYTSAYYGKWHVGGADKFHPLNRGFDEFYGFRGGARSYFAYDEGKAPSKLELMERNFAQYQEPKEYLTDELADEAIDFIERSTEAEKPFFVFLSFNAPHTPMEATKEDLAKFPNLTGKRKTVAAMMYAMDRASGKVLDTLKRLGIEENTLVVFTNDNGGPTDMNASDNFPLSGTKSNHLEGGVRVPYVMKWPGVFDHGTTYTHPVSTLDLLPTFFAAGGGDTSTLENIDGVNLIPFVQGTLQDAPHEFLYWKKDTRATVRAGNWKLMRFPDRPAELYYIDNDEKEFRDVAAENPELVKMLFKKIFEWESTLERPRWLLERKFENYDIDRMDHYWQKPSDGKESEGKLLIRPASAH</sequence>
<evidence type="ECO:0000259" key="7">
    <source>
        <dbReference type="Pfam" id="PF00884"/>
    </source>
</evidence>
<dbReference type="Proteomes" id="UP001170717">
    <property type="component" value="Unassembled WGS sequence"/>
</dbReference>
<evidence type="ECO:0000256" key="6">
    <source>
        <dbReference type="SAM" id="SignalP"/>
    </source>
</evidence>
<keyword evidence="3 8" id="KW-0378">Hydrolase</keyword>
<dbReference type="InterPro" id="IPR050738">
    <property type="entry name" value="Sulfatase"/>
</dbReference>
<proteinExistence type="inferred from homology"/>
<dbReference type="EMBL" id="JAUOQI010000019">
    <property type="protein sequence ID" value="MDO6579406.1"/>
    <property type="molecule type" value="Genomic_DNA"/>
</dbReference>
<feature type="chain" id="PRO_5043947750" evidence="6">
    <location>
        <begin position="26"/>
        <end position="499"/>
    </location>
</feature>
<dbReference type="Gene3D" id="3.30.1120.10">
    <property type="match status" value="1"/>
</dbReference>
<dbReference type="AlphaFoldDB" id="A0AAW7Z8L1"/>
<dbReference type="PANTHER" id="PTHR42693:SF53">
    <property type="entry name" value="ENDO-4-O-SULFATASE"/>
    <property type="match status" value="1"/>
</dbReference>
<dbReference type="Gene3D" id="3.40.720.10">
    <property type="entry name" value="Alkaline Phosphatase, subunit A"/>
    <property type="match status" value="1"/>
</dbReference>
<comment type="similarity">
    <text evidence="1">Belongs to the sulfatase family.</text>
</comment>
<comment type="caution">
    <text evidence="8">The sequence shown here is derived from an EMBL/GenBank/DDBJ whole genome shotgun (WGS) entry which is preliminary data.</text>
</comment>
<evidence type="ECO:0000313" key="8">
    <source>
        <dbReference type="EMBL" id="MDO6579406.1"/>
    </source>
</evidence>
<evidence type="ECO:0000313" key="9">
    <source>
        <dbReference type="Proteomes" id="UP001170717"/>
    </source>
</evidence>
<evidence type="ECO:0000256" key="5">
    <source>
        <dbReference type="SAM" id="MobiDB-lite"/>
    </source>
</evidence>
<feature type="domain" description="Sulfatase N-terminal" evidence="7">
    <location>
        <begin position="42"/>
        <end position="362"/>
    </location>
</feature>
<dbReference type="InterPro" id="IPR000917">
    <property type="entry name" value="Sulfatase_N"/>
</dbReference>
<dbReference type="GO" id="GO:0046872">
    <property type="term" value="F:metal ion binding"/>
    <property type="evidence" value="ECO:0007669"/>
    <property type="project" value="UniProtKB-KW"/>
</dbReference>
<protein>
    <submittedName>
        <fullName evidence="8">Sulfatase-like hydrolase/transferase</fullName>
    </submittedName>
</protein>
<accession>A0AAW7Z8L1</accession>
<keyword evidence="2" id="KW-0479">Metal-binding</keyword>
<dbReference type="InterPro" id="IPR017850">
    <property type="entry name" value="Alkaline_phosphatase_core_sf"/>
</dbReference>
<dbReference type="GO" id="GO:0004065">
    <property type="term" value="F:arylsulfatase activity"/>
    <property type="evidence" value="ECO:0007669"/>
    <property type="project" value="TreeGrafter"/>
</dbReference>
<dbReference type="Pfam" id="PF00884">
    <property type="entry name" value="Sulfatase"/>
    <property type="match status" value="1"/>
</dbReference>
<feature type="compositionally biased region" description="Basic and acidic residues" evidence="5">
    <location>
        <begin position="480"/>
        <end position="491"/>
    </location>
</feature>
<feature type="signal peptide" evidence="6">
    <location>
        <begin position="1"/>
        <end position="25"/>
    </location>
</feature>
<evidence type="ECO:0000256" key="1">
    <source>
        <dbReference type="ARBA" id="ARBA00008779"/>
    </source>
</evidence>
<gene>
    <name evidence="8" type="ORF">Q4527_18555</name>
</gene>
<dbReference type="RefSeq" id="WP_303497856.1">
    <property type="nucleotide sequence ID" value="NZ_JAUOQA010000010.1"/>
</dbReference>
<keyword evidence="6" id="KW-0732">Signal</keyword>
<reference evidence="8" key="1">
    <citation type="submission" date="2023-07" db="EMBL/GenBank/DDBJ databases">
        <title>Genome content predicts the carbon catabolic preferences of heterotrophic bacteria.</title>
        <authorList>
            <person name="Gralka M."/>
        </authorList>
    </citation>
    <scope>NUCLEOTIDE SEQUENCE</scope>
    <source>
        <strain evidence="8">F2M12</strain>
    </source>
</reference>
<evidence type="ECO:0000256" key="2">
    <source>
        <dbReference type="ARBA" id="ARBA00022723"/>
    </source>
</evidence>
<evidence type="ECO:0000256" key="4">
    <source>
        <dbReference type="ARBA" id="ARBA00022837"/>
    </source>
</evidence>
<keyword evidence="4" id="KW-0106">Calcium</keyword>
<feature type="region of interest" description="Disordered" evidence="5">
    <location>
        <begin position="480"/>
        <end position="499"/>
    </location>
</feature>
<dbReference type="PANTHER" id="PTHR42693">
    <property type="entry name" value="ARYLSULFATASE FAMILY MEMBER"/>
    <property type="match status" value="1"/>
</dbReference>
<organism evidence="8 9">
    <name type="scientific">Alteromonas stellipolaris</name>
    <dbReference type="NCBI Taxonomy" id="233316"/>
    <lineage>
        <taxon>Bacteria</taxon>
        <taxon>Pseudomonadati</taxon>
        <taxon>Pseudomonadota</taxon>
        <taxon>Gammaproteobacteria</taxon>
        <taxon>Alteromonadales</taxon>
        <taxon>Alteromonadaceae</taxon>
        <taxon>Alteromonas/Salinimonas group</taxon>
        <taxon>Alteromonas</taxon>
    </lineage>
</organism>
<name>A0AAW7Z8L1_9ALTE</name>
<evidence type="ECO:0000256" key="3">
    <source>
        <dbReference type="ARBA" id="ARBA00022801"/>
    </source>
</evidence>
<dbReference type="InterPro" id="IPR024607">
    <property type="entry name" value="Sulfatase_CS"/>
</dbReference>